<dbReference type="SMART" id="SM00388">
    <property type="entry name" value="HisKA"/>
    <property type="match status" value="1"/>
</dbReference>
<keyword evidence="11 14" id="KW-1133">Transmembrane helix</keyword>
<dbReference type="EMBL" id="AE008691">
    <property type="protein sequence ID" value="AAM25807.1"/>
    <property type="molecule type" value="Genomic_DNA"/>
</dbReference>
<dbReference type="InterPro" id="IPR003594">
    <property type="entry name" value="HATPase_dom"/>
</dbReference>
<comment type="catalytic activity">
    <reaction evidence="1">
        <text>ATP + protein L-histidine = ADP + protein N-phospho-L-histidine.</text>
        <dbReference type="EC" id="2.7.13.3"/>
    </reaction>
</comment>
<evidence type="ECO:0000313" key="18">
    <source>
        <dbReference type="EMBL" id="AAM25807.1"/>
    </source>
</evidence>
<dbReference type="Pfam" id="PF13188">
    <property type="entry name" value="PAS_8"/>
    <property type="match status" value="1"/>
</dbReference>
<dbReference type="Gene3D" id="1.10.287.130">
    <property type="match status" value="1"/>
</dbReference>
<dbReference type="CDD" id="cd18773">
    <property type="entry name" value="PDC1_HK_sensor"/>
    <property type="match status" value="1"/>
</dbReference>
<feature type="domain" description="PAS" evidence="16">
    <location>
        <begin position="252"/>
        <end position="288"/>
    </location>
</feature>
<keyword evidence="5" id="KW-0597">Phosphoprotein</keyword>
<evidence type="ECO:0000256" key="3">
    <source>
        <dbReference type="ARBA" id="ARBA00012438"/>
    </source>
</evidence>
<dbReference type="Proteomes" id="UP000000555">
    <property type="component" value="Chromosome"/>
</dbReference>
<dbReference type="CDD" id="cd00130">
    <property type="entry name" value="PAS"/>
    <property type="match status" value="1"/>
</dbReference>
<dbReference type="GO" id="GO:0000156">
    <property type="term" value="F:phosphorelay response regulator activity"/>
    <property type="evidence" value="ECO:0007669"/>
    <property type="project" value="TreeGrafter"/>
</dbReference>
<keyword evidence="7 14" id="KW-0812">Transmembrane</keyword>
<dbReference type="FunFam" id="3.30.565.10:FF:000006">
    <property type="entry name" value="Sensor histidine kinase WalK"/>
    <property type="match status" value="1"/>
</dbReference>
<evidence type="ECO:0000256" key="2">
    <source>
        <dbReference type="ARBA" id="ARBA00004651"/>
    </source>
</evidence>
<dbReference type="STRING" id="273068.TTE2688"/>
<dbReference type="InterPro" id="IPR000014">
    <property type="entry name" value="PAS"/>
</dbReference>
<dbReference type="InterPro" id="IPR050351">
    <property type="entry name" value="BphY/WalK/GraS-like"/>
</dbReference>
<dbReference type="KEGG" id="tte:TTE2688"/>
<dbReference type="InterPro" id="IPR005467">
    <property type="entry name" value="His_kinase_dom"/>
</dbReference>
<sequence length="577" mass="64888">MVTILAMKSRFKSIQWKIILLYSLLILVAMEIIWIYLYKSLENYHLNNFDNYLEAQAKGISFTLKDNMDIKSLKSVINMYMGPNSNIKYVYILDSHGNILASSTGDTGKMMTPAIAKALSGEMGSELTKDYYSNSTIKSFAMPIYNSEGKVSGVVYLIGSLKGIYDTLWDVNLILASATLFALIITMILGYILSKTIADPIKEVTKYAQRMAEGDFDIKINVKSDDEIGKLGEMFNFLSSRLKETLNDIQGEKNKIEAIIKFMKDGVVAADANGNIIHYNEAAEKMLNKKLSLGMPVEEVLPLKEAENPIPMTCDNRVLMINAASVKINNQVEGYVYVMHDITEQHKLDQMRKEFVANVSHELRTPLATIKSYVETLLYNDVDTEYSKKFLRIIETETDRMTRLVKDLLLLSKMDSEENSLKLEPCDFNEIVKNVVNSLSIEATKKGHNVILNLSETLQKVNVDKDKVEQMAMNIINNAIKYTPEGGVIEISTAYDEEGVTFTVKDNGIGIPKEDLPRIFERFYRVDKARSRELGGTGLGLSIVKQIVELHKGKVKIESELGKGTVVTVQLPYSKNS</sequence>
<dbReference type="SUPFAM" id="SSF158472">
    <property type="entry name" value="HAMP domain-like"/>
    <property type="match status" value="1"/>
</dbReference>
<keyword evidence="13 14" id="KW-0472">Membrane</keyword>
<keyword evidence="9 18" id="KW-0418">Kinase</keyword>
<accession>Q8R6U6</accession>
<dbReference type="InterPro" id="IPR003661">
    <property type="entry name" value="HisK_dim/P_dom"/>
</dbReference>
<evidence type="ECO:0000256" key="14">
    <source>
        <dbReference type="SAM" id="Phobius"/>
    </source>
</evidence>
<gene>
    <name evidence="18" type="primary">BaeS12</name>
    <name evidence="18" type="ordered locus">TTE2688</name>
</gene>
<evidence type="ECO:0000259" key="16">
    <source>
        <dbReference type="PROSITE" id="PS50112"/>
    </source>
</evidence>
<dbReference type="Gene3D" id="3.30.565.10">
    <property type="entry name" value="Histidine kinase-like ATPase, C-terminal domain"/>
    <property type="match status" value="1"/>
</dbReference>
<dbReference type="GO" id="GO:0007234">
    <property type="term" value="P:osmosensory signaling via phosphorelay pathway"/>
    <property type="evidence" value="ECO:0007669"/>
    <property type="project" value="TreeGrafter"/>
</dbReference>
<comment type="subcellular location">
    <subcellularLocation>
        <location evidence="2">Cell membrane</location>
        <topology evidence="2">Multi-pass membrane protein</topology>
    </subcellularLocation>
</comment>
<keyword evidence="6" id="KW-0808">Transferase</keyword>
<dbReference type="GO" id="GO:0005524">
    <property type="term" value="F:ATP binding"/>
    <property type="evidence" value="ECO:0007669"/>
    <property type="project" value="UniProtKB-KW"/>
</dbReference>
<dbReference type="Gene3D" id="1.10.8.500">
    <property type="entry name" value="HAMP domain in histidine kinase"/>
    <property type="match status" value="1"/>
</dbReference>
<evidence type="ECO:0000259" key="15">
    <source>
        <dbReference type="PROSITE" id="PS50109"/>
    </source>
</evidence>
<dbReference type="FunFam" id="1.10.287.130:FF:000001">
    <property type="entry name" value="Two-component sensor histidine kinase"/>
    <property type="match status" value="1"/>
</dbReference>
<feature type="domain" description="Histidine kinase" evidence="15">
    <location>
        <begin position="358"/>
        <end position="575"/>
    </location>
</feature>
<organism evidence="18 19">
    <name type="scientific">Caldanaerobacter subterraneus subsp. tengcongensis (strain DSM 15242 / JCM 11007 / NBRC 100824 / MB4)</name>
    <name type="common">Thermoanaerobacter tengcongensis</name>
    <dbReference type="NCBI Taxonomy" id="273068"/>
    <lineage>
        <taxon>Bacteria</taxon>
        <taxon>Bacillati</taxon>
        <taxon>Bacillota</taxon>
        <taxon>Clostridia</taxon>
        <taxon>Thermoanaerobacterales</taxon>
        <taxon>Thermoanaerobacteraceae</taxon>
        <taxon>Caldanaerobacter</taxon>
    </lineage>
</organism>
<dbReference type="SUPFAM" id="SSF55874">
    <property type="entry name" value="ATPase domain of HSP90 chaperone/DNA topoisomerase II/histidine kinase"/>
    <property type="match status" value="1"/>
</dbReference>
<dbReference type="PROSITE" id="PS50109">
    <property type="entry name" value="HIS_KIN"/>
    <property type="match status" value="1"/>
</dbReference>
<evidence type="ECO:0000256" key="6">
    <source>
        <dbReference type="ARBA" id="ARBA00022679"/>
    </source>
</evidence>
<dbReference type="Pfam" id="PF00512">
    <property type="entry name" value="HisKA"/>
    <property type="match status" value="1"/>
</dbReference>
<dbReference type="SMART" id="SM00304">
    <property type="entry name" value="HAMP"/>
    <property type="match status" value="1"/>
</dbReference>
<dbReference type="Pfam" id="PF00672">
    <property type="entry name" value="HAMP"/>
    <property type="match status" value="1"/>
</dbReference>
<evidence type="ECO:0000256" key="7">
    <source>
        <dbReference type="ARBA" id="ARBA00022692"/>
    </source>
</evidence>
<dbReference type="PANTHER" id="PTHR42878">
    <property type="entry name" value="TWO-COMPONENT HISTIDINE KINASE"/>
    <property type="match status" value="1"/>
</dbReference>
<dbReference type="InterPro" id="IPR004358">
    <property type="entry name" value="Sig_transdc_His_kin-like_C"/>
</dbReference>
<dbReference type="CDD" id="cd00075">
    <property type="entry name" value="HATPase"/>
    <property type="match status" value="1"/>
</dbReference>
<dbReference type="Pfam" id="PF02518">
    <property type="entry name" value="HATPase_c"/>
    <property type="match status" value="1"/>
</dbReference>
<evidence type="ECO:0000256" key="12">
    <source>
        <dbReference type="ARBA" id="ARBA00023012"/>
    </source>
</evidence>
<proteinExistence type="predicted"/>
<dbReference type="PRINTS" id="PR00344">
    <property type="entry name" value="BCTRLSENSOR"/>
</dbReference>
<dbReference type="InterPro" id="IPR036097">
    <property type="entry name" value="HisK_dim/P_sf"/>
</dbReference>
<dbReference type="SUPFAM" id="SSF103190">
    <property type="entry name" value="Sensory domain-like"/>
    <property type="match status" value="1"/>
</dbReference>
<keyword evidence="8" id="KW-0547">Nucleotide-binding</keyword>
<reference evidence="18 19" key="1">
    <citation type="journal article" date="2002" name="Genome Res.">
        <title>A complete sequence of the T. tengcongensis genome.</title>
        <authorList>
            <person name="Bao Q."/>
            <person name="Tian Y."/>
            <person name="Li W."/>
            <person name="Xu Z."/>
            <person name="Xuan Z."/>
            <person name="Hu S."/>
            <person name="Dong W."/>
            <person name="Yang J."/>
            <person name="Chen Y."/>
            <person name="Xue Y."/>
            <person name="Xu Y."/>
            <person name="Lai X."/>
            <person name="Huang L."/>
            <person name="Dong X."/>
            <person name="Ma Y."/>
            <person name="Ling L."/>
            <person name="Tan H."/>
            <person name="Chen R."/>
            <person name="Wang J."/>
            <person name="Yu J."/>
            <person name="Yang H."/>
        </authorList>
    </citation>
    <scope>NUCLEOTIDE SEQUENCE [LARGE SCALE GENOMIC DNA]</scope>
    <source>
        <strain evidence="19">DSM 15242 / JCM 11007 / NBRC 100824 / MB4</strain>
    </source>
</reference>
<dbReference type="InterPro" id="IPR035965">
    <property type="entry name" value="PAS-like_dom_sf"/>
</dbReference>
<dbReference type="PANTHER" id="PTHR42878:SF7">
    <property type="entry name" value="SENSOR HISTIDINE KINASE GLRK"/>
    <property type="match status" value="1"/>
</dbReference>
<dbReference type="InterPro" id="IPR003660">
    <property type="entry name" value="HAMP_dom"/>
</dbReference>
<dbReference type="GO" id="GO:0000155">
    <property type="term" value="F:phosphorelay sensor kinase activity"/>
    <property type="evidence" value="ECO:0007669"/>
    <property type="project" value="InterPro"/>
</dbReference>
<evidence type="ECO:0000256" key="4">
    <source>
        <dbReference type="ARBA" id="ARBA00022475"/>
    </source>
</evidence>
<dbReference type="PROSITE" id="PS50112">
    <property type="entry name" value="PAS"/>
    <property type="match status" value="1"/>
</dbReference>
<dbReference type="InterPro" id="IPR036890">
    <property type="entry name" value="HATPase_C_sf"/>
</dbReference>
<evidence type="ECO:0000256" key="10">
    <source>
        <dbReference type="ARBA" id="ARBA00022840"/>
    </source>
</evidence>
<keyword evidence="4" id="KW-1003">Cell membrane</keyword>
<dbReference type="Gene3D" id="3.30.450.20">
    <property type="entry name" value="PAS domain"/>
    <property type="match status" value="2"/>
</dbReference>
<feature type="transmembrane region" description="Helical" evidence="14">
    <location>
        <begin position="173"/>
        <end position="193"/>
    </location>
</feature>
<evidence type="ECO:0000313" key="19">
    <source>
        <dbReference type="Proteomes" id="UP000000555"/>
    </source>
</evidence>
<dbReference type="SUPFAM" id="SSF47384">
    <property type="entry name" value="Homodimeric domain of signal transducing histidine kinase"/>
    <property type="match status" value="1"/>
</dbReference>
<keyword evidence="12" id="KW-0902">Two-component regulatory system</keyword>
<evidence type="ECO:0000256" key="8">
    <source>
        <dbReference type="ARBA" id="ARBA00022741"/>
    </source>
</evidence>
<dbReference type="CDD" id="cd06225">
    <property type="entry name" value="HAMP"/>
    <property type="match status" value="1"/>
</dbReference>
<dbReference type="AlphaFoldDB" id="Q8R6U6"/>
<keyword evidence="19" id="KW-1185">Reference proteome</keyword>
<dbReference type="EC" id="2.7.13.3" evidence="3"/>
<evidence type="ECO:0000256" key="9">
    <source>
        <dbReference type="ARBA" id="ARBA00022777"/>
    </source>
</evidence>
<dbReference type="PROSITE" id="PS50885">
    <property type="entry name" value="HAMP"/>
    <property type="match status" value="1"/>
</dbReference>
<keyword evidence="10" id="KW-0067">ATP-binding</keyword>
<dbReference type="SUPFAM" id="SSF55785">
    <property type="entry name" value="PYP-like sensor domain (PAS domain)"/>
    <property type="match status" value="1"/>
</dbReference>
<name>Q8R6U6_CALS4</name>
<evidence type="ECO:0000256" key="5">
    <source>
        <dbReference type="ARBA" id="ARBA00022553"/>
    </source>
</evidence>
<dbReference type="CDD" id="cd00082">
    <property type="entry name" value="HisKA"/>
    <property type="match status" value="1"/>
</dbReference>
<dbReference type="GO" id="GO:0005886">
    <property type="term" value="C:plasma membrane"/>
    <property type="evidence" value="ECO:0007669"/>
    <property type="project" value="UniProtKB-SubCell"/>
</dbReference>
<feature type="domain" description="HAMP" evidence="17">
    <location>
        <begin position="195"/>
        <end position="247"/>
    </location>
</feature>
<dbReference type="SMART" id="SM00387">
    <property type="entry name" value="HATPase_c"/>
    <property type="match status" value="1"/>
</dbReference>
<dbReference type="InterPro" id="IPR029151">
    <property type="entry name" value="Sensor-like_sf"/>
</dbReference>
<evidence type="ECO:0000256" key="11">
    <source>
        <dbReference type="ARBA" id="ARBA00022989"/>
    </source>
</evidence>
<evidence type="ECO:0000259" key="17">
    <source>
        <dbReference type="PROSITE" id="PS50885"/>
    </source>
</evidence>
<dbReference type="GO" id="GO:0030295">
    <property type="term" value="F:protein kinase activator activity"/>
    <property type="evidence" value="ECO:0007669"/>
    <property type="project" value="TreeGrafter"/>
</dbReference>
<dbReference type="eggNOG" id="COG5002">
    <property type="taxonomic scope" value="Bacteria"/>
</dbReference>
<dbReference type="HOGENOM" id="CLU_000445_89_6_9"/>
<evidence type="ECO:0000256" key="1">
    <source>
        <dbReference type="ARBA" id="ARBA00000085"/>
    </source>
</evidence>
<protein>
    <recommendedName>
        <fullName evidence="3">histidine kinase</fullName>
        <ecNumber evidence="3">2.7.13.3</ecNumber>
    </recommendedName>
</protein>
<evidence type="ECO:0000256" key="13">
    <source>
        <dbReference type="ARBA" id="ARBA00023136"/>
    </source>
</evidence>
<feature type="transmembrane region" description="Helical" evidence="14">
    <location>
        <begin position="20"/>
        <end position="38"/>
    </location>
</feature>